<gene>
    <name evidence="2" type="ORF">BI364_09680</name>
</gene>
<organism evidence="2 3">
    <name type="scientific">Acidihalobacter yilgarnensis</name>
    <dbReference type="NCBI Taxonomy" id="2819280"/>
    <lineage>
        <taxon>Bacteria</taxon>
        <taxon>Pseudomonadati</taxon>
        <taxon>Pseudomonadota</taxon>
        <taxon>Gammaproteobacteria</taxon>
        <taxon>Chromatiales</taxon>
        <taxon>Ectothiorhodospiraceae</taxon>
        <taxon>Acidihalobacter</taxon>
    </lineage>
</organism>
<evidence type="ECO:0000313" key="3">
    <source>
        <dbReference type="Proteomes" id="UP000095401"/>
    </source>
</evidence>
<keyword evidence="1" id="KW-0560">Oxidoreductase</keyword>
<dbReference type="InterPro" id="IPR036291">
    <property type="entry name" value="NAD(P)-bd_dom_sf"/>
</dbReference>
<dbReference type="KEGG" id="aprs:BI364_09680"/>
<dbReference type="InterPro" id="IPR020904">
    <property type="entry name" value="Sc_DH/Rdtase_CS"/>
</dbReference>
<dbReference type="InterPro" id="IPR002347">
    <property type="entry name" value="SDR_fam"/>
</dbReference>
<dbReference type="Pfam" id="PF00106">
    <property type="entry name" value="adh_short"/>
    <property type="match status" value="1"/>
</dbReference>
<dbReference type="SUPFAM" id="SSF51735">
    <property type="entry name" value="NAD(P)-binding Rossmann-fold domains"/>
    <property type="match status" value="1"/>
</dbReference>
<protein>
    <submittedName>
        <fullName evidence="2">3-hydroxy-2-methylbutyryl-CoA dehydrogenase</fullName>
    </submittedName>
</protein>
<dbReference type="PROSITE" id="PS00061">
    <property type="entry name" value="ADH_SHORT"/>
    <property type="match status" value="1"/>
</dbReference>
<dbReference type="PRINTS" id="PR00081">
    <property type="entry name" value="GDHRDH"/>
</dbReference>
<dbReference type="RefSeq" id="WP_070078554.1">
    <property type="nucleotide sequence ID" value="NZ_CP017415.1"/>
</dbReference>
<dbReference type="PANTHER" id="PTHR43658:SF8">
    <property type="entry name" value="17-BETA-HYDROXYSTEROID DEHYDROGENASE 14-RELATED"/>
    <property type="match status" value="1"/>
</dbReference>
<dbReference type="PANTHER" id="PTHR43658">
    <property type="entry name" value="SHORT-CHAIN DEHYDROGENASE/REDUCTASE"/>
    <property type="match status" value="1"/>
</dbReference>
<evidence type="ECO:0000256" key="1">
    <source>
        <dbReference type="ARBA" id="ARBA00023002"/>
    </source>
</evidence>
<accession>A0A1D8INW8</accession>
<dbReference type="AlphaFoldDB" id="A0A1D8INW8"/>
<dbReference type="EMBL" id="CP017415">
    <property type="protein sequence ID" value="AOU98188.1"/>
    <property type="molecule type" value="Genomic_DNA"/>
</dbReference>
<dbReference type="Proteomes" id="UP000095401">
    <property type="component" value="Chromosome"/>
</dbReference>
<dbReference type="GO" id="GO:0016491">
    <property type="term" value="F:oxidoreductase activity"/>
    <property type="evidence" value="ECO:0007669"/>
    <property type="project" value="UniProtKB-KW"/>
</dbReference>
<evidence type="ECO:0000313" key="2">
    <source>
        <dbReference type="EMBL" id="AOU98188.1"/>
    </source>
</evidence>
<sequence length="255" mass="26767">MEIDGQAAIVSGGASGLGLATAQHLRACGARVAVFDRDREALARLAKVRPDIMGVACDVAHEDALAGALAEAHDRQGPARIVVACAGIAGAARLVTREGPMPMANFLQIVNDNLLSTFNLLRLAADEMSTLEPLGRDGERGIIILTSSIAAYDGQIGQVAYAATKGAIAAMTLPAARELAQFGIRVLSFAPGLFDTPLLDSLTPETRHALAAAMPFPRRLGRPDEFADLVMHCIGNVALNGEVIRLDGALRLPMR</sequence>
<dbReference type="Gene3D" id="3.40.50.720">
    <property type="entry name" value="NAD(P)-binding Rossmann-like Domain"/>
    <property type="match status" value="1"/>
</dbReference>
<keyword evidence="3" id="KW-1185">Reference proteome</keyword>
<reference evidence="3" key="1">
    <citation type="submission" date="2016-09" db="EMBL/GenBank/DDBJ databases">
        <title>Acidihalobacter prosperus F5.</title>
        <authorList>
            <person name="Khaleque H.N."/>
            <person name="Ramsay J.P."/>
            <person name="Kaksonen A.H."/>
            <person name="Boxall N.J."/>
            <person name="Watkin E.L.J."/>
        </authorList>
    </citation>
    <scope>NUCLEOTIDE SEQUENCE [LARGE SCALE GENOMIC DNA]</scope>
    <source>
        <strain evidence="3">F5</strain>
    </source>
</reference>
<name>A0A1D8INW8_9GAMM</name>
<proteinExistence type="predicted"/>